<proteinExistence type="predicted"/>
<protein>
    <submittedName>
        <fullName evidence="2">Dehydrogenase</fullName>
    </submittedName>
</protein>
<dbReference type="PANTHER" id="PTHR34227:SF1">
    <property type="entry name" value="DIMETHYL SULFOXIDE REDUCTASE CHAPERONE-RELATED"/>
    <property type="match status" value="1"/>
</dbReference>
<evidence type="ECO:0000313" key="2">
    <source>
        <dbReference type="EMBL" id="PNV64896.1"/>
    </source>
</evidence>
<evidence type="ECO:0000256" key="1">
    <source>
        <dbReference type="ARBA" id="ARBA00023186"/>
    </source>
</evidence>
<dbReference type="Proteomes" id="UP000236488">
    <property type="component" value="Unassembled WGS sequence"/>
</dbReference>
<dbReference type="InterPro" id="IPR050289">
    <property type="entry name" value="TorD/DmsD_chaperones"/>
</dbReference>
<dbReference type="SUPFAM" id="SSF89155">
    <property type="entry name" value="TorD-like"/>
    <property type="match status" value="1"/>
</dbReference>
<dbReference type="InterPro" id="IPR036411">
    <property type="entry name" value="TorD-like_sf"/>
</dbReference>
<comment type="caution">
    <text evidence="2">The sequence shown here is derived from an EMBL/GenBank/DDBJ whole genome shotgun (WGS) entry which is preliminary data.</text>
</comment>
<organism evidence="2 3">
    <name type="scientific">Rubneribacter badeniensis</name>
    <dbReference type="NCBI Taxonomy" id="2070688"/>
    <lineage>
        <taxon>Bacteria</taxon>
        <taxon>Bacillati</taxon>
        <taxon>Actinomycetota</taxon>
        <taxon>Coriobacteriia</taxon>
        <taxon>Eggerthellales</taxon>
        <taxon>Eggerthellaceae</taxon>
        <taxon>Rubneribacter</taxon>
    </lineage>
</organism>
<dbReference type="PANTHER" id="PTHR34227">
    <property type="entry name" value="CHAPERONE PROTEIN YCDY"/>
    <property type="match status" value="1"/>
</dbReference>
<evidence type="ECO:0000313" key="3">
    <source>
        <dbReference type="Proteomes" id="UP000236488"/>
    </source>
</evidence>
<dbReference type="EMBL" id="PPEL01000060">
    <property type="protein sequence ID" value="PNV64896.1"/>
    <property type="molecule type" value="Genomic_DNA"/>
</dbReference>
<sequence length="250" mass="28156">MAEARTPETVEATGAADKAADAADEATMEDFIQLNKQRAATYGLLSRLYRVEIDEELLEELRGMRFPAKTGSDEVDAGYRLIAQYLSNAWDNSVTDLAVDYVRTFIGHGVDAFSAAYPFESVYTSEKRLLMQEARDEVLAIYRAAGLDKQDSWKEGEDHIALELEFEQILANRTVEALERGDEDEAFSLLTTQKNFLDDHLAAWAPMMTSDMRRFAKTDLYRGLAHLTDGFLSTDRAFLADVLADNDEKR</sequence>
<accession>A0A2K2U3I7</accession>
<keyword evidence="3" id="KW-1185">Reference proteome</keyword>
<dbReference type="Gene3D" id="1.10.3480.10">
    <property type="entry name" value="TorD-like"/>
    <property type="match status" value="1"/>
</dbReference>
<dbReference type="InterPro" id="IPR020945">
    <property type="entry name" value="DMSO/NO3_reduct_chaperone"/>
</dbReference>
<dbReference type="RefSeq" id="WP_087197583.1">
    <property type="nucleotide sequence ID" value="NZ_PPEL01000060.1"/>
</dbReference>
<gene>
    <name evidence="2" type="ORF">C2L80_09485</name>
</gene>
<reference evidence="2 3" key="1">
    <citation type="journal article" date="2018" name="Int. J. Syst. Evol. Microbiol.">
        <title>Rubneribacter badeniensis gen. nov., sp. nov. and Enteroscipio rubneri gen. nov., sp. nov., new members of the Eggerthellaceae isolated from human faeces.</title>
        <authorList>
            <person name="Danylec N."/>
            <person name="Gobl A."/>
            <person name="Stoll D.A."/>
            <person name="Hetzer B."/>
            <person name="Kulling S.E."/>
            <person name="Huch M."/>
        </authorList>
    </citation>
    <scope>NUCLEOTIDE SEQUENCE [LARGE SCALE GENOMIC DNA]</scope>
    <source>
        <strain evidence="2 3">ResAG-85</strain>
    </source>
</reference>
<dbReference type="Pfam" id="PF02613">
    <property type="entry name" value="Nitrate_red_del"/>
    <property type="match status" value="1"/>
</dbReference>
<keyword evidence="1" id="KW-0143">Chaperone</keyword>
<dbReference type="AlphaFoldDB" id="A0A2K2U3I7"/>
<name>A0A2K2U3I7_9ACTN</name>